<reference evidence="1" key="1">
    <citation type="submission" date="2020-06" db="EMBL/GenBank/DDBJ databases">
        <authorList>
            <person name="Li T."/>
            <person name="Hu X."/>
            <person name="Zhang T."/>
            <person name="Song X."/>
            <person name="Zhang H."/>
            <person name="Dai N."/>
            <person name="Sheng W."/>
            <person name="Hou X."/>
            <person name="Wei L."/>
        </authorList>
    </citation>
    <scope>NUCLEOTIDE SEQUENCE</scope>
    <source>
        <strain evidence="1">G01</strain>
        <tissue evidence="1">Leaf</tissue>
    </source>
</reference>
<accession>A0AAW2MSP6</accession>
<name>A0AAW2MSP6_9LAMI</name>
<proteinExistence type="predicted"/>
<dbReference type="EMBL" id="JACGWK010000009">
    <property type="protein sequence ID" value="KAL0333748.1"/>
    <property type="molecule type" value="Genomic_DNA"/>
</dbReference>
<protein>
    <recommendedName>
        <fullName evidence="2">Transposase Helix-turn-helix domain-containing protein</fullName>
    </recommendedName>
</protein>
<comment type="caution">
    <text evidence="1">The sequence shown here is derived from an EMBL/GenBank/DDBJ whole genome shotgun (WGS) entry which is preliminary data.</text>
</comment>
<gene>
    <name evidence="1" type="ORF">Sangu_1531000</name>
</gene>
<reference evidence="1" key="2">
    <citation type="journal article" date="2024" name="Plant">
        <title>Genomic evolution and insights into agronomic trait innovations of Sesamum species.</title>
        <authorList>
            <person name="Miao H."/>
            <person name="Wang L."/>
            <person name="Qu L."/>
            <person name="Liu H."/>
            <person name="Sun Y."/>
            <person name="Le M."/>
            <person name="Wang Q."/>
            <person name="Wei S."/>
            <person name="Zheng Y."/>
            <person name="Lin W."/>
            <person name="Duan Y."/>
            <person name="Cao H."/>
            <person name="Xiong S."/>
            <person name="Wang X."/>
            <person name="Wei L."/>
            <person name="Li C."/>
            <person name="Ma Q."/>
            <person name="Ju M."/>
            <person name="Zhao R."/>
            <person name="Li G."/>
            <person name="Mu C."/>
            <person name="Tian Q."/>
            <person name="Mei H."/>
            <person name="Zhang T."/>
            <person name="Gao T."/>
            <person name="Zhang H."/>
        </authorList>
    </citation>
    <scope>NUCLEOTIDE SEQUENCE</scope>
    <source>
        <strain evidence="1">G01</strain>
    </source>
</reference>
<sequence length="58" mass="6228">MLRSGIGDPRSTAVAVCIWRLATGEALREVSKRFGLGISTCHKLVLEVCTAIRSVLDA</sequence>
<evidence type="ECO:0008006" key="2">
    <source>
        <dbReference type="Google" id="ProtNLM"/>
    </source>
</evidence>
<evidence type="ECO:0000313" key="1">
    <source>
        <dbReference type="EMBL" id="KAL0333748.1"/>
    </source>
</evidence>
<dbReference type="AlphaFoldDB" id="A0AAW2MSP6"/>
<organism evidence="1">
    <name type="scientific">Sesamum angustifolium</name>
    <dbReference type="NCBI Taxonomy" id="2727405"/>
    <lineage>
        <taxon>Eukaryota</taxon>
        <taxon>Viridiplantae</taxon>
        <taxon>Streptophyta</taxon>
        <taxon>Embryophyta</taxon>
        <taxon>Tracheophyta</taxon>
        <taxon>Spermatophyta</taxon>
        <taxon>Magnoliopsida</taxon>
        <taxon>eudicotyledons</taxon>
        <taxon>Gunneridae</taxon>
        <taxon>Pentapetalae</taxon>
        <taxon>asterids</taxon>
        <taxon>lamiids</taxon>
        <taxon>Lamiales</taxon>
        <taxon>Pedaliaceae</taxon>
        <taxon>Sesamum</taxon>
    </lineage>
</organism>